<protein>
    <recommendedName>
        <fullName evidence="3">Ribulose-1,5-bisphosphate carboxylase/oxygenase large subunit</fullName>
    </recommendedName>
</protein>
<evidence type="ECO:0000256" key="1">
    <source>
        <dbReference type="SAM" id="MobiDB-lite"/>
    </source>
</evidence>
<proteinExistence type="predicted"/>
<evidence type="ECO:0008006" key="3">
    <source>
        <dbReference type="Google" id="ProtNLM"/>
    </source>
</evidence>
<accession>A0AAW2HKB2</accession>
<comment type="caution">
    <text evidence="2">The sequence shown here is derived from an EMBL/GenBank/DDBJ whole genome shotgun (WGS) entry which is preliminary data.</text>
</comment>
<name>A0AAW2HKB2_9NEOP</name>
<gene>
    <name evidence="2" type="ORF">PYX00_007816</name>
</gene>
<evidence type="ECO:0000313" key="2">
    <source>
        <dbReference type="EMBL" id="KAL0270389.1"/>
    </source>
</evidence>
<reference evidence="2" key="1">
    <citation type="journal article" date="2024" name="Gigascience">
        <title>Chromosome-level genome of the poultry shaft louse Menopon gallinae provides insight into the host-switching and adaptive evolution of parasitic lice.</title>
        <authorList>
            <person name="Xu Y."/>
            <person name="Ma L."/>
            <person name="Liu S."/>
            <person name="Liang Y."/>
            <person name="Liu Q."/>
            <person name="He Z."/>
            <person name="Tian L."/>
            <person name="Duan Y."/>
            <person name="Cai W."/>
            <person name="Li H."/>
            <person name="Song F."/>
        </authorList>
    </citation>
    <scope>NUCLEOTIDE SEQUENCE</scope>
    <source>
        <strain evidence="2">Cailab_2023a</strain>
    </source>
</reference>
<feature type="region of interest" description="Disordered" evidence="1">
    <location>
        <begin position="1"/>
        <end position="38"/>
    </location>
</feature>
<organism evidence="2">
    <name type="scientific">Menopon gallinae</name>
    <name type="common">poultry shaft louse</name>
    <dbReference type="NCBI Taxonomy" id="328185"/>
    <lineage>
        <taxon>Eukaryota</taxon>
        <taxon>Metazoa</taxon>
        <taxon>Ecdysozoa</taxon>
        <taxon>Arthropoda</taxon>
        <taxon>Hexapoda</taxon>
        <taxon>Insecta</taxon>
        <taxon>Pterygota</taxon>
        <taxon>Neoptera</taxon>
        <taxon>Paraneoptera</taxon>
        <taxon>Psocodea</taxon>
        <taxon>Troctomorpha</taxon>
        <taxon>Phthiraptera</taxon>
        <taxon>Amblycera</taxon>
        <taxon>Menoponidae</taxon>
        <taxon>Menopon</taxon>
    </lineage>
</organism>
<dbReference type="EMBL" id="JARGDH010000004">
    <property type="protein sequence ID" value="KAL0270389.1"/>
    <property type="molecule type" value="Genomic_DNA"/>
</dbReference>
<dbReference type="AlphaFoldDB" id="A0AAW2HKB2"/>
<feature type="compositionally biased region" description="Polar residues" evidence="1">
    <location>
        <begin position="1"/>
        <end position="14"/>
    </location>
</feature>
<sequence length="68" mass="7551">MSQTLLRLSERNSCSPRTTTSRPSKETHRGHMSRGLPTASALEPIVLLKVYETSKDWSGILPGPLEDE</sequence>